<dbReference type="RefSeq" id="WP_109940873.1">
    <property type="nucleotide sequence ID" value="NZ_CP176366.1"/>
</dbReference>
<proteinExistence type="predicted"/>
<dbReference type="Pfam" id="PF13749">
    <property type="entry name" value="HATPase_c_4"/>
    <property type="match status" value="1"/>
</dbReference>
<feature type="domain" description="Schlafen AlbA-2" evidence="1">
    <location>
        <begin position="25"/>
        <end position="145"/>
    </location>
</feature>
<dbReference type="Proteomes" id="UP000245934">
    <property type="component" value="Unassembled WGS sequence"/>
</dbReference>
<gene>
    <name evidence="2" type="ORF">DLD82_09435</name>
</gene>
<dbReference type="PANTHER" id="PTHR30595:SF6">
    <property type="entry name" value="SCHLAFEN ALBA-2 DOMAIN-CONTAINING PROTEIN"/>
    <property type="match status" value="1"/>
</dbReference>
<dbReference type="Gene3D" id="3.30.950.30">
    <property type="entry name" value="Schlafen, AAA domain"/>
    <property type="match status" value="1"/>
</dbReference>
<keyword evidence="3" id="KW-1185">Reference proteome</keyword>
<evidence type="ECO:0000313" key="3">
    <source>
        <dbReference type="Proteomes" id="UP000245934"/>
    </source>
</evidence>
<dbReference type="OrthoDB" id="115144at2157"/>
<dbReference type="PANTHER" id="PTHR30595">
    <property type="entry name" value="GLPR-RELATED TRANSCRIPTIONAL REPRESSOR"/>
    <property type="match status" value="1"/>
</dbReference>
<dbReference type="GeneID" id="97608834"/>
<dbReference type="InterPro" id="IPR038461">
    <property type="entry name" value="Schlafen_AlbA_2_dom_sf"/>
</dbReference>
<dbReference type="AlphaFoldDB" id="A0A2V2MZY9"/>
<evidence type="ECO:0000259" key="1">
    <source>
        <dbReference type="Pfam" id="PF04326"/>
    </source>
</evidence>
<dbReference type="EMBL" id="QGMZ01000018">
    <property type="protein sequence ID" value="PWR73462.1"/>
    <property type="molecule type" value="Genomic_DNA"/>
</dbReference>
<accession>A0A2V2MZY9</accession>
<sequence>MPIPTNDDILQLLNRFDHVIADELESNTLDFKPWTDSKSDMKVAIEYAVCFSNADGGVVVFGVSDKTLGRSNAIHGVKNYTLDKWRRGIFDGTNPHIPAEVEELKVPEGTGRLLIVRIPKGDNPPYGTTQGLFKQRIGKNCMPMDPAAFASARVSTGSVDWSGQPVPGITLDYLDTLEIARARAMLRSKNPESELLKMDDEPFLRGLEAIRGDNVTNTGLLLFGKPDIISTLCPQSQVHYVHQPSETRVARNDQWRVGLLQIIEKIENIFSSPINPEEEIQVGLFNLRIPAFPLDVVREVVLNAVTHRDYINPGEVLIRHATQELVVTSPGGFIGGITLQNILRHESAPRNRTLANAFLKLRLVESAGTGRRKIFIPMLEYGKRMPRYEADSSHVTLHIYDGAFDHAMASFIARWHREGKDIGLDELIVLTYLKDHRFISTDDATPLLQLDRDMGIAVLDKMSHPKRGILERKGHTKTATYYLAKPVAKDLIGKVAYSKFKGIDSARYAELVRGYVSDHGMIKNKECRQLLDLGDSKSAQVEASRYLKKWSEYDGFLIAEGKGSQRKYYLRGS</sequence>
<comment type="caution">
    <text evidence="2">The sequence shown here is derived from an EMBL/GenBank/DDBJ whole genome shotgun (WGS) entry which is preliminary data.</text>
</comment>
<organism evidence="2 3">
    <name type="scientific">Methanospirillum stamsii</name>
    <dbReference type="NCBI Taxonomy" id="1277351"/>
    <lineage>
        <taxon>Archaea</taxon>
        <taxon>Methanobacteriati</taxon>
        <taxon>Methanobacteriota</taxon>
        <taxon>Stenosarchaea group</taxon>
        <taxon>Methanomicrobia</taxon>
        <taxon>Methanomicrobiales</taxon>
        <taxon>Methanospirillaceae</taxon>
        <taxon>Methanospirillum</taxon>
    </lineage>
</organism>
<reference evidence="2 3" key="1">
    <citation type="submission" date="2018-05" db="EMBL/GenBank/DDBJ databases">
        <title>Draft genome of Methanospirillum stamsii Pt1.</title>
        <authorList>
            <person name="Dueholm M.S."/>
            <person name="Nielsen P.H."/>
            <person name="Bakmann L.F."/>
            <person name="Otzen D.E."/>
        </authorList>
    </citation>
    <scope>NUCLEOTIDE SEQUENCE [LARGE SCALE GENOMIC DNA]</scope>
    <source>
        <strain evidence="2 3">Pt1</strain>
    </source>
</reference>
<evidence type="ECO:0000313" key="2">
    <source>
        <dbReference type="EMBL" id="PWR73462.1"/>
    </source>
</evidence>
<protein>
    <recommendedName>
        <fullName evidence="1">Schlafen AlbA-2 domain-containing protein</fullName>
    </recommendedName>
</protein>
<dbReference type="Gene3D" id="3.30.565.60">
    <property type="match status" value="1"/>
</dbReference>
<dbReference type="InterPro" id="IPR038475">
    <property type="entry name" value="RecG_C_sf"/>
</dbReference>
<name>A0A2V2MZY9_9EURY</name>
<dbReference type="Pfam" id="PF04326">
    <property type="entry name" value="SLFN_AlbA_2"/>
    <property type="match status" value="1"/>
</dbReference>
<dbReference type="InterPro" id="IPR007421">
    <property type="entry name" value="Schlafen_AlbA_2_dom"/>
</dbReference>